<feature type="domain" description="CS" evidence="5">
    <location>
        <begin position="632"/>
        <end position="722"/>
    </location>
</feature>
<dbReference type="SUPFAM" id="SSF49764">
    <property type="entry name" value="HSP20-like chaperones"/>
    <property type="match status" value="1"/>
</dbReference>
<dbReference type="AlphaFoldDB" id="A0A9W7B2C7"/>
<comment type="similarity">
    <text evidence="1">Belongs to the PIH1 family.</text>
</comment>
<feature type="compositionally biased region" description="Basic and acidic residues" evidence="4">
    <location>
        <begin position="252"/>
        <end position="268"/>
    </location>
</feature>
<name>A0A9W7B2C7_9STRA</name>
<feature type="compositionally biased region" description="Basic and acidic residues" evidence="4">
    <location>
        <begin position="495"/>
        <end position="516"/>
    </location>
</feature>
<feature type="compositionally biased region" description="Basic and acidic residues" evidence="4">
    <location>
        <begin position="736"/>
        <end position="747"/>
    </location>
</feature>
<keyword evidence="3" id="KW-0175">Coiled coil</keyword>
<keyword evidence="7" id="KW-1185">Reference proteome</keyword>
<comment type="caution">
    <text evidence="6">The sequence shown here is derived from an EMBL/GenBank/DDBJ whole genome shotgun (WGS) entry which is preliminary data.</text>
</comment>
<evidence type="ECO:0000259" key="5">
    <source>
        <dbReference type="PROSITE" id="PS51203"/>
    </source>
</evidence>
<dbReference type="InterPro" id="IPR007052">
    <property type="entry name" value="CS_dom"/>
</dbReference>
<evidence type="ECO:0000256" key="1">
    <source>
        <dbReference type="ARBA" id="ARBA00008511"/>
    </source>
</evidence>
<dbReference type="PROSITE" id="PS51203">
    <property type="entry name" value="CS"/>
    <property type="match status" value="1"/>
</dbReference>
<dbReference type="EMBL" id="BRXY01000219">
    <property type="protein sequence ID" value="GMH78295.1"/>
    <property type="molecule type" value="Genomic_DNA"/>
</dbReference>
<evidence type="ECO:0000313" key="7">
    <source>
        <dbReference type="Proteomes" id="UP001165085"/>
    </source>
</evidence>
<dbReference type="Proteomes" id="UP001165085">
    <property type="component" value="Unassembled WGS sequence"/>
</dbReference>
<gene>
    <name evidence="6" type="ORF">TrST_g5060</name>
</gene>
<protein>
    <recommendedName>
        <fullName evidence="2">PIH1 domain-containing protein 1</fullName>
    </recommendedName>
</protein>
<dbReference type="Pfam" id="PF08190">
    <property type="entry name" value="PIH1"/>
    <property type="match status" value="1"/>
</dbReference>
<evidence type="ECO:0000256" key="3">
    <source>
        <dbReference type="SAM" id="Coils"/>
    </source>
</evidence>
<feature type="compositionally biased region" description="Basic and acidic residues" evidence="4">
    <location>
        <begin position="474"/>
        <end position="483"/>
    </location>
</feature>
<dbReference type="InterPro" id="IPR008978">
    <property type="entry name" value="HSP20-like_chaperone"/>
</dbReference>
<feature type="region of interest" description="Disordered" evidence="4">
    <location>
        <begin position="252"/>
        <end position="290"/>
    </location>
</feature>
<dbReference type="CDD" id="cd06463">
    <property type="entry name" value="p23_like"/>
    <property type="match status" value="1"/>
</dbReference>
<dbReference type="Pfam" id="PF18201">
    <property type="entry name" value="PIH1_CS"/>
    <property type="match status" value="1"/>
</dbReference>
<dbReference type="InterPro" id="IPR041442">
    <property type="entry name" value="PIH1D1/2/3_CS-like"/>
</dbReference>
<dbReference type="Gene3D" id="2.60.40.790">
    <property type="match status" value="1"/>
</dbReference>
<feature type="compositionally biased region" description="Acidic residues" evidence="4">
    <location>
        <begin position="457"/>
        <end position="473"/>
    </location>
</feature>
<dbReference type="OrthoDB" id="5135119at2759"/>
<accession>A0A9W7B2C7</accession>
<feature type="compositionally biased region" description="Basic residues" evidence="4">
    <location>
        <begin position="484"/>
        <end position="494"/>
    </location>
</feature>
<feature type="compositionally biased region" description="Low complexity" evidence="4">
    <location>
        <begin position="613"/>
        <end position="628"/>
    </location>
</feature>
<feature type="region of interest" description="Disordered" evidence="4">
    <location>
        <begin position="457"/>
        <end position="576"/>
    </location>
</feature>
<organism evidence="6 7">
    <name type="scientific">Triparma strigata</name>
    <dbReference type="NCBI Taxonomy" id="1606541"/>
    <lineage>
        <taxon>Eukaryota</taxon>
        <taxon>Sar</taxon>
        <taxon>Stramenopiles</taxon>
        <taxon>Ochrophyta</taxon>
        <taxon>Bolidophyceae</taxon>
        <taxon>Parmales</taxon>
        <taxon>Triparmaceae</taxon>
        <taxon>Triparma</taxon>
    </lineage>
</organism>
<dbReference type="PANTHER" id="PTHR22997">
    <property type="entry name" value="PIH1 DOMAIN-CONTAINING PROTEIN 1"/>
    <property type="match status" value="1"/>
</dbReference>
<evidence type="ECO:0000313" key="6">
    <source>
        <dbReference type="EMBL" id="GMH78295.1"/>
    </source>
</evidence>
<sequence length="765" mass="84910">MVVTDPKSTEKVDMPEMTEQNLKAALDAQMNKKDDDLKLTKEEADKFKEAFEKPEFRKLMSEYVEEISDPKNRAETDAYIKQLESQGEVPTDKEVIRPEKGYVVKFKHAKVKVAEDKKKKGEKYEKEKLFVNICSSEKVDPPKSSVVTVKGQKGRQWQIPHSLGPVRMELDKGGGNAPTLDCCYHPSTVQMSLQNPQFKDLIVETARESCVRGFKLVKDEVEIDVKYHVLKGVAYKNGDPIAMVIAKDKKGDKAKKTAEAMDKKETKKGGQVGGDSLAKLSGPKPPPAVKKGFMTAKKTTLKNKDAPAKNGGGGKRGGGVTEGGRKIPFYSLSESGSYDLSKSTMADSVGPLFSNRPGSIVYRVELPECKKAGELDLDVSDTKLVLKSLEGTKGHNYELDVALAYECEGEKGRAKWDKSKKELVVTIPVRKPSEKEIKDMEEKHKLVETVAETVEDLENLTVDEEKVVEEDDPKETSKNEKKDKKDKKDKKKTKKDAPPVREKKVVKTKATKREAFAVDTPLPTNNSAAEFYTRGGNGDSDSEKKASPKKPQPVVETVKVSGDFTASDKFDGPRSGYVFKKDSKGVGYYVDSKTSSKKTKKSSPKSSPKKTEAATPPTTPAASSTTKPTPNPKNPDYEYRQNPTTVTLLINVPKIVFDTVDCTFTSTSISMKFSTSDSIDHVFDLPLYKEVAVEGCSYDVSSKNMIVVLKKKEVGVNWKSAVWVEEKKKVERKNKKKEEGGKKEGENRVYQNFSKETVDVLNDLD</sequence>
<dbReference type="GO" id="GO:0005737">
    <property type="term" value="C:cytoplasm"/>
    <property type="evidence" value="ECO:0007669"/>
    <property type="project" value="TreeGrafter"/>
</dbReference>
<feature type="coiled-coil region" evidence="3">
    <location>
        <begin position="23"/>
        <end position="50"/>
    </location>
</feature>
<dbReference type="InterPro" id="IPR050734">
    <property type="entry name" value="PIH1/Kintoun_subfamily"/>
</dbReference>
<dbReference type="InterPro" id="IPR012981">
    <property type="entry name" value="PIH1_N"/>
</dbReference>
<evidence type="ECO:0000256" key="4">
    <source>
        <dbReference type="SAM" id="MobiDB-lite"/>
    </source>
</evidence>
<feature type="region of interest" description="Disordered" evidence="4">
    <location>
        <begin position="729"/>
        <end position="748"/>
    </location>
</feature>
<dbReference type="PANTHER" id="PTHR22997:SF0">
    <property type="entry name" value="PIH1 DOMAIN-CONTAINING PROTEIN 1"/>
    <property type="match status" value="1"/>
</dbReference>
<dbReference type="Pfam" id="PF04969">
    <property type="entry name" value="CS"/>
    <property type="match status" value="1"/>
</dbReference>
<proteinExistence type="inferred from homology"/>
<feature type="region of interest" description="Disordered" evidence="4">
    <location>
        <begin position="590"/>
        <end position="640"/>
    </location>
</feature>
<evidence type="ECO:0000256" key="2">
    <source>
        <dbReference type="ARBA" id="ARBA00040540"/>
    </source>
</evidence>
<reference evidence="7" key="1">
    <citation type="journal article" date="2023" name="Commun. Biol.">
        <title>Genome analysis of Parmales, the sister group of diatoms, reveals the evolutionary specialization of diatoms from phago-mixotrophs to photoautotrophs.</title>
        <authorList>
            <person name="Ban H."/>
            <person name="Sato S."/>
            <person name="Yoshikawa S."/>
            <person name="Yamada K."/>
            <person name="Nakamura Y."/>
            <person name="Ichinomiya M."/>
            <person name="Sato N."/>
            <person name="Blanc-Mathieu R."/>
            <person name="Endo H."/>
            <person name="Kuwata A."/>
            <person name="Ogata H."/>
        </authorList>
    </citation>
    <scope>NUCLEOTIDE SEQUENCE [LARGE SCALE GENOMIC DNA]</scope>
    <source>
        <strain evidence="7">NIES 3701</strain>
    </source>
</reference>